<proteinExistence type="predicted"/>
<dbReference type="InterPro" id="IPR008928">
    <property type="entry name" value="6-hairpin_glycosidase_sf"/>
</dbReference>
<dbReference type="EMBL" id="CP003557">
    <property type="protein sequence ID" value="AFN75854.1"/>
    <property type="molecule type" value="Genomic_DNA"/>
</dbReference>
<gene>
    <name evidence="2" type="ordered locus">MROS_2624</name>
</gene>
<name>I6ZUZ8_MELRP</name>
<dbReference type="HOGENOM" id="CLU_037534_1_0_10"/>
<dbReference type="Pfam" id="PF07470">
    <property type="entry name" value="Glyco_hydro_88"/>
    <property type="match status" value="1"/>
</dbReference>
<dbReference type="PANTHER" id="PTHR41814:SF1">
    <property type="entry name" value="CELLULASE"/>
    <property type="match status" value="1"/>
</dbReference>
<reference evidence="2 3" key="1">
    <citation type="journal article" date="2013" name="PLoS ONE">
        <title>Genomic analysis of Melioribacter roseus, facultatively anaerobic organotrophic bacterium representing a novel deep lineage within Bacteriodetes/Chlorobi group.</title>
        <authorList>
            <person name="Kadnikov V.V."/>
            <person name="Mardanov A.V."/>
            <person name="Podosokorskaya O.A."/>
            <person name="Gavrilov S.N."/>
            <person name="Kublanov I.V."/>
            <person name="Beletsky A.V."/>
            <person name="Bonch-Osmolovskaya E.A."/>
            <person name="Ravin N.V."/>
        </authorList>
    </citation>
    <scope>NUCLEOTIDE SEQUENCE [LARGE SCALE GENOMIC DNA]</scope>
    <source>
        <strain evidence="3">JCM 17771 / P3M-2</strain>
    </source>
</reference>
<evidence type="ECO:0000313" key="2">
    <source>
        <dbReference type="EMBL" id="AFN75854.1"/>
    </source>
</evidence>
<dbReference type="Proteomes" id="UP000009011">
    <property type="component" value="Chromosome"/>
</dbReference>
<dbReference type="PANTHER" id="PTHR41814">
    <property type="entry name" value="EXPRESSED PROTEIN"/>
    <property type="match status" value="1"/>
</dbReference>
<protein>
    <submittedName>
        <fullName evidence="2">Glucosyl hydrolase family protein</fullName>
    </submittedName>
</protein>
<dbReference type="InterPro" id="IPR012341">
    <property type="entry name" value="6hp_glycosidase-like_sf"/>
</dbReference>
<organism evidence="2 3">
    <name type="scientific">Melioribacter roseus (strain DSM 23840 / JCM 17771 / VKM B-2668 / P3M-2)</name>
    <dbReference type="NCBI Taxonomy" id="1191523"/>
    <lineage>
        <taxon>Bacteria</taxon>
        <taxon>Pseudomonadati</taxon>
        <taxon>Ignavibacteriota</taxon>
        <taxon>Ignavibacteria</taxon>
        <taxon>Ignavibacteriales</taxon>
        <taxon>Melioribacteraceae</taxon>
        <taxon>Melioribacter</taxon>
    </lineage>
</organism>
<dbReference type="GO" id="GO:0016787">
    <property type="term" value="F:hydrolase activity"/>
    <property type="evidence" value="ECO:0007669"/>
    <property type="project" value="UniProtKB-KW"/>
</dbReference>
<keyword evidence="3" id="KW-1185">Reference proteome</keyword>
<sequence length="353" mass="40388">MERKQFLSIFPLAVLGSGLLKNDILNAEKKNETMFRKSDDKIEKAILAMLTMQRATWEQGVAMQALLEYGEEELVILMAKEAVLRQSPDGRLAMLGEEFALSDAASPGEAVLWAARKTGDENLFEGFNRLLNYILYNAPRNKDGIIYHFTNIPQVWSDINYMLPPFLVVADKYDEAIKQINGVWKVLWNEDKKLLSHMWDFEKNQFARKDCWGVGNGWTAAGFTRIIPRLPDSMKQERNLLIRRLIDLLDGCLKHMRSDGLYHNIVDDPNSFVETNLSQMLSYSIFRGVKGGWLDGKYLEKAELMRKAAHSKFDNYGLIQGVCGSPEFDHPGTATERQAFFILMETAYKELNN</sequence>
<dbReference type="SUPFAM" id="SSF48208">
    <property type="entry name" value="Six-hairpin glycosidases"/>
    <property type="match status" value="1"/>
</dbReference>
<dbReference type="InterPro" id="IPR010905">
    <property type="entry name" value="Glyco_hydro_88"/>
</dbReference>
<dbReference type="AlphaFoldDB" id="I6ZUZ8"/>
<dbReference type="OrthoDB" id="6381507at2"/>
<dbReference type="GO" id="GO:0005975">
    <property type="term" value="P:carbohydrate metabolic process"/>
    <property type="evidence" value="ECO:0007669"/>
    <property type="project" value="InterPro"/>
</dbReference>
<dbReference type="STRING" id="1191523.MROS_2624"/>
<evidence type="ECO:0000313" key="3">
    <source>
        <dbReference type="Proteomes" id="UP000009011"/>
    </source>
</evidence>
<dbReference type="Gene3D" id="1.50.10.10">
    <property type="match status" value="1"/>
</dbReference>
<evidence type="ECO:0000256" key="1">
    <source>
        <dbReference type="ARBA" id="ARBA00022801"/>
    </source>
</evidence>
<dbReference type="RefSeq" id="WP_014857284.1">
    <property type="nucleotide sequence ID" value="NC_018178.1"/>
</dbReference>
<dbReference type="eggNOG" id="COG4225">
    <property type="taxonomic scope" value="Bacteria"/>
</dbReference>
<keyword evidence="1 2" id="KW-0378">Hydrolase</keyword>
<accession>I6ZUZ8</accession>
<dbReference type="KEGG" id="mro:MROS_2624"/>